<feature type="transmembrane region" description="Helical" evidence="1">
    <location>
        <begin position="104"/>
        <end position="124"/>
    </location>
</feature>
<feature type="transmembrane region" description="Helical" evidence="1">
    <location>
        <begin position="343"/>
        <end position="365"/>
    </location>
</feature>
<accession>B4SDC8</accession>
<proteinExistence type="predicted"/>
<gene>
    <name evidence="2" type="ordered locus">Ppha_0554</name>
</gene>
<feature type="transmembrane region" description="Helical" evidence="1">
    <location>
        <begin position="144"/>
        <end position="161"/>
    </location>
</feature>
<feature type="transmembrane region" description="Helical" evidence="1">
    <location>
        <begin position="216"/>
        <end position="234"/>
    </location>
</feature>
<feature type="transmembrane region" description="Helical" evidence="1">
    <location>
        <begin position="307"/>
        <end position="331"/>
    </location>
</feature>
<dbReference type="KEGG" id="pph:Ppha_0554"/>
<name>B4SDC8_PELPB</name>
<evidence type="ECO:0000256" key="1">
    <source>
        <dbReference type="SAM" id="Phobius"/>
    </source>
</evidence>
<evidence type="ECO:0000313" key="2">
    <source>
        <dbReference type="EMBL" id="ACF42867.1"/>
    </source>
</evidence>
<dbReference type="EMBL" id="CP001110">
    <property type="protein sequence ID" value="ACF42867.1"/>
    <property type="molecule type" value="Genomic_DNA"/>
</dbReference>
<feature type="transmembrane region" description="Helical" evidence="1">
    <location>
        <begin position="168"/>
        <end position="186"/>
    </location>
</feature>
<feature type="transmembrane region" description="Helical" evidence="1">
    <location>
        <begin position="12"/>
        <end position="41"/>
    </location>
</feature>
<protein>
    <submittedName>
        <fullName evidence="2">Uncharacterized protein</fullName>
    </submittedName>
</protein>
<sequence>MYWIQDACWVLFLIFLMCESVKVVALFRLVPIAAGIGLYLMGSQISRYDYRRLIIFLYLNVAVLLAVIQSGRYEILLFSFVRAFLVPFYVIVYLSQRGIRRQTLIVIALSVLPQLFVYFTGITFSDYQPYTFALQFCGLAGDPNYLSSYLVISLGAQLALLREPESRVNLFIWIIMAFITVFLILISVSRAGTMAMILSLVIFAFSFKYKNPYRQFLIISAILYATINMSPFVLEQASSDSIFSKLYNRFTVEGDSSLQENSRYGVMERGFKQIFQRGPIEYTDESIILAQEGTLIHNTLIRLGISYGWLSAITHIIVWVLGLLSLIILFIREFFLYKKYAYHVNMALLPVMLLVLPYFFVIMSIPALEQNLYWAQFGMIFTFFSNKKSSLYNYKNV</sequence>
<dbReference type="HOGENOM" id="CLU_694166_0_0_10"/>
<keyword evidence="1" id="KW-0812">Transmembrane</keyword>
<dbReference type="Proteomes" id="UP000002724">
    <property type="component" value="Chromosome"/>
</dbReference>
<feature type="transmembrane region" description="Helical" evidence="1">
    <location>
        <begin position="75"/>
        <end position="92"/>
    </location>
</feature>
<reference evidence="2 3" key="1">
    <citation type="submission" date="2008-06" db="EMBL/GenBank/DDBJ databases">
        <title>Complete sequence of Pelodictyon phaeoclathratiforme BU-1.</title>
        <authorList>
            <consortium name="US DOE Joint Genome Institute"/>
            <person name="Lucas S."/>
            <person name="Copeland A."/>
            <person name="Lapidus A."/>
            <person name="Glavina del Rio T."/>
            <person name="Dalin E."/>
            <person name="Tice H."/>
            <person name="Bruce D."/>
            <person name="Goodwin L."/>
            <person name="Pitluck S."/>
            <person name="Schmutz J."/>
            <person name="Larimer F."/>
            <person name="Land M."/>
            <person name="Hauser L."/>
            <person name="Kyrpides N."/>
            <person name="Mikhailova N."/>
            <person name="Liu Z."/>
            <person name="Li T."/>
            <person name="Zhao F."/>
            <person name="Overmann J."/>
            <person name="Bryant D.A."/>
            <person name="Richardson P."/>
        </authorList>
    </citation>
    <scope>NUCLEOTIDE SEQUENCE [LARGE SCALE GENOMIC DNA]</scope>
    <source>
        <strain evidence="3">DSM 5477 / BU-1</strain>
    </source>
</reference>
<keyword evidence="1" id="KW-1133">Transmembrane helix</keyword>
<dbReference type="AlphaFoldDB" id="B4SDC8"/>
<feature type="transmembrane region" description="Helical" evidence="1">
    <location>
        <begin position="53"/>
        <end position="69"/>
    </location>
</feature>
<keyword evidence="3" id="KW-1185">Reference proteome</keyword>
<evidence type="ECO:0000313" key="3">
    <source>
        <dbReference type="Proteomes" id="UP000002724"/>
    </source>
</evidence>
<organism evidence="2 3">
    <name type="scientific">Pelodictyon phaeoclathratiforme (strain DSM 5477 / BU-1)</name>
    <dbReference type="NCBI Taxonomy" id="324925"/>
    <lineage>
        <taxon>Bacteria</taxon>
        <taxon>Pseudomonadati</taxon>
        <taxon>Chlorobiota</taxon>
        <taxon>Chlorobiia</taxon>
        <taxon>Chlorobiales</taxon>
        <taxon>Chlorobiaceae</taxon>
        <taxon>Chlorobium/Pelodictyon group</taxon>
        <taxon>Pelodictyon</taxon>
    </lineage>
</organism>
<dbReference type="STRING" id="324925.Ppha_0554"/>
<keyword evidence="1" id="KW-0472">Membrane</keyword>
<feature type="transmembrane region" description="Helical" evidence="1">
    <location>
        <begin position="192"/>
        <end position="209"/>
    </location>
</feature>